<dbReference type="PANTHER" id="PTHR42978">
    <property type="entry name" value="QUORUM-QUENCHING LACTONASE YTNP-RELATED-RELATED"/>
    <property type="match status" value="1"/>
</dbReference>
<dbReference type="CDD" id="cd07720">
    <property type="entry name" value="OPHC2-like_MBL-fold"/>
    <property type="match status" value="1"/>
</dbReference>
<evidence type="ECO:0000256" key="2">
    <source>
        <dbReference type="ARBA" id="ARBA00022723"/>
    </source>
</evidence>
<sequence>MTVSRRIFMRGAVLAPAALAAPALLRLAHAAEAESVRAPTTPQFQRRMVGKIEVIALMDGMIQRPKEMIPGYDEAKASAAAKLAHKPHDPAAIAIGINGYVIRAGGRVIAVDTGSPAGLAPTLGGWHAALAAAGIATDEVDTVFLTHLHPDHVGGMTDPNSGAARLPKARMIASEADWAFTFDAGVYASMPKEVQQGLDMSRAMVAPYEAEKTLITPGDEIAPGLTSVAMPGHTPGHMGLRLDSGRESLLIWGDLLIAPAYQFANPDWGFALDTDKAAAAATRARVLDITATDGMMVAGMHLDFPGFGYVERAKQGYGFFAAPWDYRT</sequence>
<dbReference type="PROSITE" id="PS51318">
    <property type="entry name" value="TAT"/>
    <property type="match status" value="1"/>
</dbReference>
<protein>
    <submittedName>
        <fullName evidence="7">Metallo-beta-lactamase superfamily protein</fullName>
    </submittedName>
</protein>
<dbReference type="Pfam" id="PF00753">
    <property type="entry name" value="Lactamase_B"/>
    <property type="match status" value="1"/>
</dbReference>
<evidence type="ECO:0000256" key="5">
    <source>
        <dbReference type="SAM" id="SignalP"/>
    </source>
</evidence>
<comment type="caution">
    <text evidence="7">The sequence shown here is derived from an EMBL/GenBank/DDBJ whole genome shotgun (WGS) entry which is preliminary data.</text>
</comment>
<dbReference type="PANTHER" id="PTHR42978:SF6">
    <property type="entry name" value="QUORUM-QUENCHING LACTONASE YTNP-RELATED"/>
    <property type="match status" value="1"/>
</dbReference>
<keyword evidence="8" id="KW-1185">Reference proteome</keyword>
<evidence type="ECO:0000259" key="6">
    <source>
        <dbReference type="SMART" id="SM00849"/>
    </source>
</evidence>
<dbReference type="InterPro" id="IPR006311">
    <property type="entry name" value="TAT_signal"/>
</dbReference>
<dbReference type="GO" id="GO:0016787">
    <property type="term" value="F:hydrolase activity"/>
    <property type="evidence" value="ECO:0007669"/>
    <property type="project" value="UniProtKB-KW"/>
</dbReference>
<reference evidence="7 8" key="1">
    <citation type="submission" date="2018-04" db="EMBL/GenBank/DDBJ databases">
        <title>Genomic Encyclopedia of Archaeal and Bacterial Type Strains, Phase II (KMG-II): from individual species to whole genera.</title>
        <authorList>
            <person name="Goeker M."/>
        </authorList>
    </citation>
    <scope>NUCLEOTIDE SEQUENCE [LARGE SCALE GENOMIC DNA]</scope>
    <source>
        <strain evidence="7 8">DSM 23382</strain>
    </source>
</reference>
<dbReference type="SUPFAM" id="SSF56281">
    <property type="entry name" value="Metallo-hydrolase/oxidoreductase"/>
    <property type="match status" value="1"/>
</dbReference>
<dbReference type="Gene3D" id="3.60.15.10">
    <property type="entry name" value="Ribonuclease Z/Hydroxyacylglutathione hydrolase-like"/>
    <property type="match status" value="1"/>
</dbReference>
<evidence type="ECO:0000256" key="4">
    <source>
        <dbReference type="ARBA" id="ARBA00022833"/>
    </source>
</evidence>
<feature type="signal peptide" evidence="5">
    <location>
        <begin position="1"/>
        <end position="20"/>
    </location>
</feature>
<keyword evidence="5" id="KW-0732">Signal</keyword>
<gene>
    <name evidence="7" type="ORF">C8N35_104141</name>
</gene>
<evidence type="ECO:0000313" key="7">
    <source>
        <dbReference type="EMBL" id="PTW60518.1"/>
    </source>
</evidence>
<keyword evidence="2" id="KW-0479">Metal-binding</keyword>
<keyword evidence="4" id="KW-0862">Zinc</keyword>
<comment type="similarity">
    <text evidence="1">Belongs to the metallo-beta-lactamase superfamily.</text>
</comment>
<dbReference type="InterPro" id="IPR036866">
    <property type="entry name" value="RibonucZ/Hydroxyglut_hydro"/>
</dbReference>
<dbReference type="EMBL" id="QAYG01000004">
    <property type="protein sequence ID" value="PTW60518.1"/>
    <property type="molecule type" value="Genomic_DNA"/>
</dbReference>
<name>A0A2T5V9T7_9HYPH</name>
<dbReference type="InterPro" id="IPR001279">
    <property type="entry name" value="Metallo-B-lactamas"/>
</dbReference>
<feature type="chain" id="PRO_5015544816" evidence="5">
    <location>
        <begin position="21"/>
        <end position="328"/>
    </location>
</feature>
<keyword evidence="3" id="KW-0378">Hydrolase</keyword>
<evidence type="ECO:0000256" key="1">
    <source>
        <dbReference type="ARBA" id="ARBA00007749"/>
    </source>
</evidence>
<dbReference type="InterPro" id="IPR051013">
    <property type="entry name" value="MBL_superfamily_lactonases"/>
</dbReference>
<feature type="domain" description="Metallo-beta-lactamase" evidence="6">
    <location>
        <begin position="96"/>
        <end position="301"/>
    </location>
</feature>
<dbReference type="SMART" id="SM00849">
    <property type="entry name" value="Lactamase_B"/>
    <property type="match status" value="1"/>
</dbReference>
<proteinExistence type="inferred from homology"/>
<evidence type="ECO:0000256" key="3">
    <source>
        <dbReference type="ARBA" id="ARBA00022801"/>
    </source>
</evidence>
<organism evidence="7 8">
    <name type="scientific">Breoghania corrubedonensis</name>
    <dbReference type="NCBI Taxonomy" id="665038"/>
    <lineage>
        <taxon>Bacteria</taxon>
        <taxon>Pseudomonadati</taxon>
        <taxon>Pseudomonadota</taxon>
        <taxon>Alphaproteobacteria</taxon>
        <taxon>Hyphomicrobiales</taxon>
        <taxon>Stappiaceae</taxon>
        <taxon>Breoghania</taxon>
    </lineage>
</organism>
<dbReference type="AlphaFoldDB" id="A0A2T5V9T7"/>
<dbReference type="GO" id="GO:0046872">
    <property type="term" value="F:metal ion binding"/>
    <property type="evidence" value="ECO:0007669"/>
    <property type="project" value="UniProtKB-KW"/>
</dbReference>
<dbReference type="Proteomes" id="UP000244081">
    <property type="component" value="Unassembled WGS sequence"/>
</dbReference>
<accession>A0A2T5V9T7</accession>
<evidence type="ECO:0000313" key="8">
    <source>
        <dbReference type="Proteomes" id="UP000244081"/>
    </source>
</evidence>